<evidence type="ECO:0000313" key="3">
    <source>
        <dbReference type="Proteomes" id="UP001595476"/>
    </source>
</evidence>
<comment type="caution">
    <text evidence="2">The sequence shown here is derived from an EMBL/GenBank/DDBJ whole genome shotgun (WGS) entry which is preliminary data.</text>
</comment>
<dbReference type="InterPro" id="IPR047525">
    <property type="entry name" value="TfoX-like"/>
</dbReference>
<dbReference type="RefSeq" id="WP_386721502.1">
    <property type="nucleotide sequence ID" value="NZ_JBHRSZ010000004.1"/>
</dbReference>
<organism evidence="2 3">
    <name type="scientific">Litoribrevibacter euphylliae</name>
    <dbReference type="NCBI Taxonomy" id="1834034"/>
    <lineage>
        <taxon>Bacteria</taxon>
        <taxon>Pseudomonadati</taxon>
        <taxon>Pseudomonadota</taxon>
        <taxon>Gammaproteobacteria</taxon>
        <taxon>Oceanospirillales</taxon>
        <taxon>Oceanospirillaceae</taxon>
        <taxon>Litoribrevibacter</taxon>
    </lineage>
</organism>
<feature type="domain" description="TfoX C-terminal" evidence="1">
    <location>
        <begin position="3"/>
        <end position="79"/>
    </location>
</feature>
<dbReference type="PANTHER" id="PTHR36121:SF1">
    <property type="entry name" value="PROTEIN SXY"/>
    <property type="match status" value="1"/>
</dbReference>
<dbReference type="Pfam" id="PF04994">
    <property type="entry name" value="TfoX_C"/>
    <property type="match status" value="1"/>
</dbReference>
<accession>A0ABV7HGN3</accession>
<dbReference type="PANTHER" id="PTHR36121">
    <property type="entry name" value="PROTEIN SXY"/>
    <property type="match status" value="1"/>
</dbReference>
<evidence type="ECO:0000259" key="1">
    <source>
        <dbReference type="Pfam" id="PF04994"/>
    </source>
</evidence>
<sequence length="100" mass="11280">MGELSKLKGLGPKSEQWLNEIGIFTEAELRELGAVATFMKLRHECSVQPSLNFLYAMVGALENVSWTKIAREEKGRLLIELEGYRELEILLMADGIKLDV</sequence>
<name>A0ABV7HGN3_9GAMM</name>
<dbReference type="Gene3D" id="1.10.150.20">
    <property type="entry name" value="5' to 3' exonuclease, C-terminal subdomain"/>
    <property type="match status" value="1"/>
</dbReference>
<proteinExistence type="predicted"/>
<gene>
    <name evidence="2" type="ORF">ACFOEK_12770</name>
</gene>
<evidence type="ECO:0000313" key="2">
    <source>
        <dbReference type="EMBL" id="MFC3151906.1"/>
    </source>
</evidence>
<reference evidence="3" key="1">
    <citation type="journal article" date="2019" name="Int. J. Syst. Evol. Microbiol.">
        <title>The Global Catalogue of Microorganisms (GCM) 10K type strain sequencing project: providing services to taxonomists for standard genome sequencing and annotation.</title>
        <authorList>
            <consortium name="The Broad Institute Genomics Platform"/>
            <consortium name="The Broad Institute Genome Sequencing Center for Infectious Disease"/>
            <person name="Wu L."/>
            <person name="Ma J."/>
        </authorList>
    </citation>
    <scope>NUCLEOTIDE SEQUENCE [LARGE SCALE GENOMIC DNA]</scope>
    <source>
        <strain evidence="3">KCTC 52438</strain>
    </source>
</reference>
<keyword evidence="3" id="KW-1185">Reference proteome</keyword>
<dbReference type="Proteomes" id="UP001595476">
    <property type="component" value="Unassembled WGS sequence"/>
</dbReference>
<protein>
    <submittedName>
        <fullName evidence="2">TfoX/Sxy family protein</fullName>
    </submittedName>
</protein>
<dbReference type="InterPro" id="IPR007077">
    <property type="entry name" value="TfoX_C"/>
</dbReference>
<dbReference type="EMBL" id="JBHRSZ010000004">
    <property type="protein sequence ID" value="MFC3151906.1"/>
    <property type="molecule type" value="Genomic_DNA"/>
</dbReference>